<comment type="caution">
    <text evidence="4">The sequence shown here is derived from an EMBL/GenBank/DDBJ whole genome shotgun (WGS) entry which is preliminary data.</text>
</comment>
<dbReference type="InterPro" id="IPR031730">
    <property type="entry name" value="Carbam_trans_C"/>
</dbReference>
<dbReference type="AlphaFoldDB" id="A0A7V7GTW5"/>
<feature type="domain" description="Carbamoyltransferase C-terminal" evidence="3">
    <location>
        <begin position="406"/>
        <end position="575"/>
    </location>
</feature>
<proteinExistence type="inferred from homology"/>
<dbReference type="InterPro" id="IPR038152">
    <property type="entry name" value="Carbam_trans_C_sf"/>
</dbReference>
<dbReference type="RefSeq" id="WP_149332265.1">
    <property type="nucleotide sequence ID" value="NZ_QOVF01000002.1"/>
</dbReference>
<reference evidence="4 5" key="1">
    <citation type="submission" date="2018-07" db="EMBL/GenBank/DDBJ databases">
        <title>Pseudomonas laoshanensis sp. nov., isolated from soil.</title>
        <authorList>
            <person name="Sun J."/>
            <person name="Yu L."/>
            <person name="Wang M."/>
            <person name="Zhang C."/>
        </authorList>
    </citation>
    <scope>NUCLEOTIDE SEQUENCE [LARGE SCALE GENOMIC DNA]</scope>
    <source>
        <strain evidence="4 5">Y22</strain>
    </source>
</reference>
<dbReference type="Proteomes" id="UP000463138">
    <property type="component" value="Unassembled WGS sequence"/>
</dbReference>
<dbReference type="OrthoDB" id="9780777at2"/>
<dbReference type="Pfam" id="PF02543">
    <property type="entry name" value="Carbam_trans_N"/>
    <property type="match status" value="1"/>
</dbReference>
<keyword evidence="4" id="KW-0808">Transferase</keyword>
<dbReference type="GO" id="GO:0016740">
    <property type="term" value="F:transferase activity"/>
    <property type="evidence" value="ECO:0007669"/>
    <property type="project" value="UniProtKB-KW"/>
</dbReference>
<keyword evidence="5" id="KW-1185">Reference proteome</keyword>
<evidence type="ECO:0000313" key="4">
    <source>
        <dbReference type="EMBL" id="KAA0694883.1"/>
    </source>
</evidence>
<dbReference type="CDD" id="cd24098">
    <property type="entry name" value="ASKHA_NBD_TobZ_N"/>
    <property type="match status" value="1"/>
</dbReference>
<feature type="domain" description="Carbamoyltransferase" evidence="2">
    <location>
        <begin position="5"/>
        <end position="354"/>
    </location>
</feature>
<dbReference type="InterPro" id="IPR003696">
    <property type="entry name" value="Carbtransf_dom"/>
</dbReference>
<gene>
    <name evidence="4" type="ORF">DT594_08380</name>
</gene>
<organism evidence="4 5">
    <name type="scientific">Halopseudomonas laoshanensis</name>
    <dbReference type="NCBI Taxonomy" id="2268758"/>
    <lineage>
        <taxon>Bacteria</taxon>
        <taxon>Pseudomonadati</taxon>
        <taxon>Pseudomonadota</taxon>
        <taxon>Gammaproteobacteria</taxon>
        <taxon>Pseudomonadales</taxon>
        <taxon>Pseudomonadaceae</taxon>
        <taxon>Halopseudomonas</taxon>
    </lineage>
</organism>
<evidence type="ECO:0000313" key="5">
    <source>
        <dbReference type="Proteomes" id="UP000463138"/>
    </source>
</evidence>
<dbReference type="Gene3D" id="3.30.420.40">
    <property type="match status" value="2"/>
</dbReference>
<accession>A0A7V7GTW5</accession>
<dbReference type="EMBL" id="QOVF01000002">
    <property type="protein sequence ID" value="KAA0694883.1"/>
    <property type="molecule type" value="Genomic_DNA"/>
</dbReference>
<dbReference type="SUPFAM" id="SSF53067">
    <property type="entry name" value="Actin-like ATPase domain"/>
    <property type="match status" value="1"/>
</dbReference>
<protein>
    <submittedName>
        <fullName evidence="4">Carbamoyltransferase</fullName>
    </submittedName>
</protein>
<dbReference type="Gene3D" id="3.90.870.20">
    <property type="entry name" value="Carbamoyltransferase, C-terminal domain"/>
    <property type="match status" value="1"/>
</dbReference>
<name>A0A7V7GTW5_9GAMM</name>
<evidence type="ECO:0000259" key="3">
    <source>
        <dbReference type="Pfam" id="PF16861"/>
    </source>
</evidence>
<comment type="similarity">
    <text evidence="1">Belongs to the NodU/CmcH family.</text>
</comment>
<dbReference type="InterPro" id="IPR051338">
    <property type="entry name" value="NodU/CmcH_Carbamoyltrnsfr"/>
</dbReference>
<sequence length="576" mass="64530">MALTILGLSGALGHDSAAALYVGGKLIAAAEEERFVRAKHARNRIPYESAKFCLEQAGIAPSNVDIVTIAYAPISIFGKARWHYARHHWYAPDHSLDAILMGNRRFKRFRRKILWCLEQLGFDVGTVRLQPVEHQLAAASSAYYCSGFKEKTAILCIGDNEEYATTFFGYGERGKIHIIKEFYAPESLGALYAALSEYLGFDKLDGQLSAMSMAAYGDATRYDFSRLARFENGELIINTDYVNVVGSRRYKEEGKYYSFSSKLVEWLGPRPEETAAEAPYVDYAASMQALVEKLALEMMDYYLGDILRETGKIAFAGSCSMNLKLNQRIIARPEVQELFVQPAFGEAGVSVGAAAYISEQQGVPVEKMENVYLGPNYSNEDVIAACVSHLDKPQWQLIEDAPEYIADILAEGHPVAWFQGRMEFGPHAMGNRSILGCPSVVGVVERIKSQLKVCVPWRPFNSSMLDTAATQMLEIDHPSTFMNFAFDVKDKYKRRVAEIVREDNTARIQVLKREHNPRYYDLMIHMERLTGNGVLLSTSLNPDGEPMACSPKEALDMFFSSDLQYLVMEDVLVVKA</sequence>
<evidence type="ECO:0000259" key="2">
    <source>
        <dbReference type="Pfam" id="PF02543"/>
    </source>
</evidence>
<dbReference type="InterPro" id="IPR043129">
    <property type="entry name" value="ATPase_NBD"/>
</dbReference>
<dbReference type="Pfam" id="PF16861">
    <property type="entry name" value="Carbam_trans_C"/>
    <property type="match status" value="1"/>
</dbReference>
<evidence type="ECO:0000256" key="1">
    <source>
        <dbReference type="ARBA" id="ARBA00006129"/>
    </source>
</evidence>
<dbReference type="PANTHER" id="PTHR34847:SF1">
    <property type="entry name" value="NODULATION PROTEIN U"/>
    <property type="match status" value="1"/>
</dbReference>
<dbReference type="PANTHER" id="PTHR34847">
    <property type="entry name" value="NODULATION PROTEIN U"/>
    <property type="match status" value="1"/>
</dbReference>